<dbReference type="AlphaFoldDB" id="A0A6A6CLB8"/>
<accession>A0A6A6CLB8</accession>
<feature type="region of interest" description="Disordered" evidence="1">
    <location>
        <begin position="52"/>
        <end position="72"/>
    </location>
</feature>
<dbReference type="RefSeq" id="XP_033668312.1">
    <property type="nucleotide sequence ID" value="XM_033806243.1"/>
</dbReference>
<name>A0A6A6CLB8_ZASCE</name>
<gene>
    <name evidence="2" type="ORF">M409DRAFT_22232</name>
</gene>
<dbReference type="Proteomes" id="UP000799537">
    <property type="component" value="Unassembled WGS sequence"/>
</dbReference>
<dbReference type="GeneID" id="54559515"/>
<evidence type="ECO:0000313" key="3">
    <source>
        <dbReference type="Proteomes" id="UP000799537"/>
    </source>
</evidence>
<evidence type="ECO:0000313" key="2">
    <source>
        <dbReference type="EMBL" id="KAF2167423.1"/>
    </source>
</evidence>
<protein>
    <submittedName>
        <fullName evidence="2">Uncharacterized protein</fullName>
    </submittedName>
</protein>
<evidence type="ECO:0000256" key="1">
    <source>
        <dbReference type="SAM" id="MobiDB-lite"/>
    </source>
</evidence>
<proteinExistence type="predicted"/>
<dbReference type="EMBL" id="ML993593">
    <property type="protein sequence ID" value="KAF2167423.1"/>
    <property type="molecule type" value="Genomic_DNA"/>
</dbReference>
<sequence>MEVEYIDMTIVSMIPSNSQGIHEPFTNDNITNPPIPENPPLPPGLLRPLRPLGLPRHQPHHPALTRPQRRPPLAPAVRFNPVLCPYGTRAIPSRRGNALDARWDIPGVREHKYWSAPRVKVIPAQNLTVVEVSLRWHRDKVEMGLDESDPRLQEYLVYPPTKKMLLKVDLCVWDEEAGDIAHVFAQVEVMACPVGLLLQIAEAMLDLAEPKWPMGKVGGDFIKADHVGRAVDMLTCFGGLGEAASLVWGGLKVVMEAKVAIEPYEEEG</sequence>
<keyword evidence="3" id="KW-1185">Reference proteome</keyword>
<organism evidence="2 3">
    <name type="scientific">Zasmidium cellare ATCC 36951</name>
    <dbReference type="NCBI Taxonomy" id="1080233"/>
    <lineage>
        <taxon>Eukaryota</taxon>
        <taxon>Fungi</taxon>
        <taxon>Dikarya</taxon>
        <taxon>Ascomycota</taxon>
        <taxon>Pezizomycotina</taxon>
        <taxon>Dothideomycetes</taxon>
        <taxon>Dothideomycetidae</taxon>
        <taxon>Mycosphaerellales</taxon>
        <taxon>Mycosphaerellaceae</taxon>
        <taxon>Zasmidium</taxon>
    </lineage>
</organism>
<reference evidence="2" key="1">
    <citation type="journal article" date="2020" name="Stud. Mycol.">
        <title>101 Dothideomycetes genomes: a test case for predicting lifestyles and emergence of pathogens.</title>
        <authorList>
            <person name="Haridas S."/>
            <person name="Albert R."/>
            <person name="Binder M."/>
            <person name="Bloem J."/>
            <person name="Labutti K."/>
            <person name="Salamov A."/>
            <person name="Andreopoulos B."/>
            <person name="Baker S."/>
            <person name="Barry K."/>
            <person name="Bills G."/>
            <person name="Bluhm B."/>
            <person name="Cannon C."/>
            <person name="Castanera R."/>
            <person name="Culley D."/>
            <person name="Daum C."/>
            <person name="Ezra D."/>
            <person name="Gonzalez J."/>
            <person name="Henrissat B."/>
            <person name="Kuo A."/>
            <person name="Liang C."/>
            <person name="Lipzen A."/>
            <person name="Lutzoni F."/>
            <person name="Magnuson J."/>
            <person name="Mondo S."/>
            <person name="Nolan M."/>
            <person name="Ohm R."/>
            <person name="Pangilinan J."/>
            <person name="Park H.-J."/>
            <person name="Ramirez L."/>
            <person name="Alfaro M."/>
            <person name="Sun H."/>
            <person name="Tritt A."/>
            <person name="Yoshinaga Y."/>
            <person name="Zwiers L.-H."/>
            <person name="Turgeon B."/>
            <person name="Goodwin S."/>
            <person name="Spatafora J."/>
            <person name="Crous P."/>
            <person name="Grigoriev I."/>
        </authorList>
    </citation>
    <scope>NUCLEOTIDE SEQUENCE</scope>
    <source>
        <strain evidence="2">ATCC 36951</strain>
    </source>
</reference>